<name>A0ABN6NYA5_9PROT</name>
<sequence>MKLVIQDQAMARALQPGHVLHWREGVPLTLAALIRERVLLELNRATDAAGARPLVELGAAATEDPALSERAVALALDGFRRNAFFVVVDDRQVTDPDTVIVLKPDTAITFVLLMPLVSG</sequence>
<dbReference type="Proteomes" id="UP000831327">
    <property type="component" value="Chromosome"/>
</dbReference>
<reference evidence="1 2" key="1">
    <citation type="journal article" date="2016" name="Microbes Environ.">
        <title>Phylogenetically diverse aerobic anoxygenic phototrophic bacteria isolated from epilithic biofilms in Tama river, Japan.</title>
        <authorList>
            <person name="Hirose S."/>
            <person name="Matsuura K."/>
            <person name="Haruta S."/>
        </authorList>
    </citation>
    <scope>NUCLEOTIDE SEQUENCE [LARGE SCALE GENOMIC DNA]</scope>
    <source>
        <strain evidence="1 2">S08</strain>
    </source>
</reference>
<evidence type="ECO:0000313" key="2">
    <source>
        <dbReference type="Proteomes" id="UP000831327"/>
    </source>
</evidence>
<gene>
    <name evidence="1" type="ORF">Rmf_04110</name>
</gene>
<protein>
    <submittedName>
        <fullName evidence="1">Uncharacterized protein</fullName>
    </submittedName>
</protein>
<organism evidence="1 2">
    <name type="scientific">Roseomonas fluvialis</name>
    <dbReference type="NCBI Taxonomy" id="1750527"/>
    <lineage>
        <taxon>Bacteria</taxon>
        <taxon>Pseudomonadati</taxon>
        <taxon>Pseudomonadota</taxon>
        <taxon>Alphaproteobacteria</taxon>
        <taxon>Acetobacterales</taxon>
        <taxon>Roseomonadaceae</taxon>
        <taxon>Roseomonas</taxon>
    </lineage>
</organism>
<evidence type="ECO:0000313" key="1">
    <source>
        <dbReference type="EMBL" id="BDG70482.1"/>
    </source>
</evidence>
<dbReference type="EMBL" id="AP025637">
    <property type="protein sequence ID" value="BDG70482.1"/>
    <property type="molecule type" value="Genomic_DNA"/>
</dbReference>
<proteinExistence type="predicted"/>
<keyword evidence="2" id="KW-1185">Reference proteome</keyword>
<accession>A0ABN6NYA5</accession>